<dbReference type="VEuPathDB" id="VectorBase:GAUT039539"/>
<feature type="binding site" evidence="13">
    <location>
        <begin position="242"/>
        <end position="245"/>
    </location>
    <ligand>
        <name>GTP</name>
        <dbReference type="ChEBI" id="CHEBI:37565"/>
    </ligand>
</feature>
<comment type="catalytic activity">
    <reaction evidence="12">
        <text>GTP + H2O = GDP + phosphate + H(+)</text>
        <dbReference type="Rhea" id="RHEA:19669"/>
        <dbReference type="ChEBI" id="CHEBI:15377"/>
        <dbReference type="ChEBI" id="CHEBI:15378"/>
        <dbReference type="ChEBI" id="CHEBI:37565"/>
        <dbReference type="ChEBI" id="CHEBI:43474"/>
        <dbReference type="ChEBI" id="CHEBI:58189"/>
        <dbReference type="EC" id="3.6.5.3"/>
    </reaction>
    <physiologicalReaction direction="left-to-right" evidence="12">
        <dbReference type="Rhea" id="RHEA:19670"/>
    </physiologicalReaction>
</comment>
<dbReference type="GO" id="GO:0005739">
    <property type="term" value="C:mitochondrion"/>
    <property type="evidence" value="ECO:0007669"/>
    <property type="project" value="UniProtKB-SubCell"/>
</dbReference>
<dbReference type="InterPro" id="IPR053905">
    <property type="entry name" value="EF-G-like_DII"/>
</dbReference>
<dbReference type="NCBIfam" id="TIGR00485">
    <property type="entry name" value="EF-Tu"/>
    <property type="match status" value="1"/>
</dbReference>
<dbReference type="SUPFAM" id="SSF54211">
    <property type="entry name" value="Ribosomal protein S5 domain 2-like"/>
    <property type="match status" value="1"/>
</dbReference>
<dbReference type="SMART" id="SM00889">
    <property type="entry name" value="EFG_IV"/>
    <property type="match status" value="1"/>
</dbReference>
<dbReference type="FunFam" id="3.30.70.870:FF:000001">
    <property type="entry name" value="Elongation factor G"/>
    <property type="match status" value="1"/>
</dbReference>
<dbReference type="SUPFAM" id="SSF50447">
    <property type="entry name" value="Translation proteins"/>
    <property type="match status" value="2"/>
</dbReference>
<dbReference type="Pfam" id="PF03144">
    <property type="entry name" value="GTP_EFTU_D2"/>
    <property type="match status" value="1"/>
</dbReference>
<keyword evidence="8" id="KW-0689">Ribosomal protein</keyword>
<dbReference type="InterPro" id="IPR035649">
    <property type="entry name" value="EFG_V"/>
</dbReference>
<dbReference type="InterPro" id="IPR000640">
    <property type="entry name" value="EFG_V-like"/>
</dbReference>
<dbReference type="InterPro" id="IPR047872">
    <property type="entry name" value="EFG_IV"/>
</dbReference>
<dbReference type="InterPro" id="IPR031157">
    <property type="entry name" value="G_TR_CS"/>
</dbReference>
<dbReference type="GO" id="GO:0005840">
    <property type="term" value="C:ribosome"/>
    <property type="evidence" value="ECO:0007669"/>
    <property type="project" value="UniProtKB-KW"/>
</dbReference>
<dbReference type="InterPro" id="IPR033720">
    <property type="entry name" value="EFTU_2"/>
</dbReference>
<dbReference type="GO" id="GO:0070125">
    <property type="term" value="P:mitochondrial translational elongation"/>
    <property type="evidence" value="ECO:0007669"/>
    <property type="project" value="UniProtKB-UniRule"/>
</dbReference>
<proteinExistence type="inferred from homology"/>
<evidence type="ECO:0000259" key="14">
    <source>
        <dbReference type="PROSITE" id="PS51722"/>
    </source>
</evidence>
<dbReference type="STRING" id="7395.A0A1A9VJV3"/>
<dbReference type="GO" id="GO:0032790">
    <property type="term" value="P:ribosome disassembly"/>
    <property type="evidence" value="ECO:0007669"/>
    <property type="project" value="TreeGrafter"/>
</dbReference>
<dbReference type="PROSITE" id="PS51722">
    <property type="entry name" value="G_TR_2"/>
    <property type="match status" value="2"/>
</dbReference>
<evidence type="ECO:0000256" key="5">
    <source>
        <dbReference type="ARBA" id="ARBA00022741"/>
    </source>
</evidence>
<dbReference type="InterPro" id="IPR009022">
    <property type="entry name" value="EFG_III"/>
</dbReference>
<dbReference type="InterPro" id="IPR027417">
    <property type="entry name" value="P-loop_NTPase"/>
</dbReference>
<evidence type="ECO:0000256" key="9">
    <source>
        <dbReference type="ARBA" id="ARBA00023128"/>
    </source>
</evidence>
<name>A0A1A9VJV3_GLOAU</name>
<keyword evidence="10 13" id="KW-0342">GTP-binding</keyword>
<dbReference type="CDD" id="cd01884">
    <property type="entry name" value="EF_Tu"/>
    <property type="match status" value="1"/>
</dbReference>
<dbReference type="Gene3D" id="2.40.30.10">
    <property type="entry name" value="Translation factors"/>
    <property type="match status" value="3"/>
</dbReference>
<dbReference type="Pfam" id="PF00009">
    <property type="entry name" value="GTP_EFTU"/>
    <property type="match status" value="2"/>
</dbReference>
<dbReference type="Pfam" id="PF14492">
    <property type="entry name" value="EFG_III"/>
    <property type="match status" value="1"/>
</dbReference>
<dbReference type="SMART" id="SM00838">
    <property type="entry name" value="EFG_C"/>
    <property type="match status" value="1"/>
</dbReference>
<dbReference type="NCBIfam" id="NF009381">
    <property type="entry name" value="PRK12740.1-5"/>
    <property type="match status" value="1"/>
</dbReference>
<dbReference type="InterPro" id="IPR005225">
    <property type="entry name" value="Small_GTP-bd"/>
</dbReference>
<reference evidence="15" key="1">
    <citation type="submission" date="2020-05" db="UniProtKB">
        <authorList>
            <consortium name="EnsemblMetazoa"/>
        </authorList>
    </citation>
    <scope>IDENTIFICATION</scope>
    <source>
        <strain evidence="15">TTRI</strain>
    </source>
</reference>
<dbReference type="SUPFAM" id="SSF52540">
    <property type="entry name" value="P-loop containing nucleoside triphosphate hydrolases"/>
    <property type="match status" value="2"/>
</dbReference>
<dbReference type="Pfam" id="PF22042">
    <property type="entry name" value="EF-G_D2"/>
    <property type="match status" value="1"/>
</dbReference>
<dbReference type="CDD" id="cd03713">
    <property type="entry name" value="EFG_mtEFG_C"/>
    <property type="match status" value="1"/>
</dbReference>
<dbReference type="GO" id="GO:0003924">
    <property type="term" value="F:GTPase activity"/>
    <property type="evidence" value="ECO:0007669"/>
    <property type="project" value="UniProtKB-UniRule"/>
</dbReference>
<dbReference type="HAMAP" id="MF_00118_B">
    <property type="entry name" value="EF_Tu_B"/>
    <property type="match status" value="1"/>
</dbReference>
<dbReference type="InterPro" id="IPR036823">
    <property type="entry name" value="Ribosomal_uS7_dom_sf"/>
</dbReference>
<evidence type="ECO:0000256" key="7">
    <source>
        <dbReference type="ARBA" id="ARBA00022917"/>
    </source>
</evidence>
<dbReference type="Pfam" id="PF03764">
    <property type="entry name" value="EFG_IV"/>
    <property type="match status" value="1"/>
</dbReference>
<evidence type="ECO:0000256" key="10">
    <source>
        <dbReference type="ARBA" id="ARBA00023134"/>
    </source>
</evidence>
<dbReference type="CDD" id="cd14869">
    <property type="entry name" value="uS7_Bacteria"/>
    <property type="match status" value="1"/>
</dbReference>
<evidence type="ECO:0000256" key="6">
    <source>
        <dbReference type="ARBA" id="ARBA00022768"/>
    </source>
</evidence>
<dbReference type="FunFam" id="3.40.50.300:FF:000003">
    <property type="entry name" value="Elongation factor Tu"/>
    <property type="match status" value="1"/>
</dbReference>
<dbReference type="HAMAP" id="MF_00054_B">
    <property type="entry name" value="EF_G_EF_2_B"/>
    <property type="match status" value="1"/>
</dbReference>
<dbReference type="InterPro" id="IPR004160">
    <property type="entry name" value="Transl_elong_EFTu/EF1A_C"/>
</dbReference>
<dbReference type="NCBIfam" id="NF000766">
    <property type="entry name" value="PRK00049.1"/>
    <property type="match status" value="1"/>
</dbReference>
<accession>A0A1A9VJV3</accession>
<dbReference type="InterPro" id="IPR000795">
    <property type="entry name" value="T_Tr_GTP-bd_dom"/>
</dbReference>
<keyword evidence="5 13" id="KW-0547">Nucleotide-binding</keyword>
<dbReference type="FunFam" id="3.30.70.240:FF:000001">
    <property type="entry name" value="Elongation factor G"/>
    <property type="match status" value="1"/>
</dbReference>
<dbReference type="NCBIfam" id="TIGR00231">
    <property type="entry name" value="small_GTP"/>
    <property type="match status" value="2"/>
</dbReference>
<dbReference type="InterPro" id="IPR035647">
    <property type="entry name" value="EFG_III/V"/>
</dbReference>
<comment type="similarity">
    <text evidence="4">Belongs to the TRAFAC class translation factor GTPase superfamily. Classic translation factor GTPase family. EF-Tu/EF-1A subfamily.</text>
</comment>
<keyword evidence="11" id="KW-0687">Ribonucleoprotein</keyword>
<keyword evidence="7 13" id="KW-0648">Protein biosynthesis</keyword>
<evidence type="ECO:0000256" key="11">
    <source>
        <dbReference type="ARBA" id="ARBA00023274"/>
    </source>
</evidence>
<feature type="binding site" evidence="13">
    <location>
        <begin position="188"/>
        <end position="192"/>
    </location>
    <ligand>
        <name>GTP</name>
        <dbReference type="ChEBI" id="CHEBI:37565"/>
    </ligand>
</feature>
<dbReference type="UniPathway" id="UPA00345"/>
<dbReference type="Gene3D" id="1.10.455.10">
    <property type="entry name" value="Ribosomal protein S7 domain"/>
    <property type="match status" value="1"/>
</dbReference>
<keyword evidence="9 13" id="KW-0496">Mitochondrion</keyword>
<comment type="similarity">
    <text evidence="2">Belongs to the TRAFAC class translation factor GTPase superfamily. Classic translation factor GTPase family. EF-G/EF-2 subfamily.</text>
</comment>
<comment type="similarity">
    <text evidence="3">Belongs to the universal ribosomal protein uS7 family.</text>
</comment>
<evidence type="ECO:0000313" key="16">
    <source>
        <dbReference type="Proteomes" id="UP000078200"/>
    </source>
</evidence>
<dbReference type="CDD" id="cd04088">
    <property type="entry name" value="EFG_mtEFG_II"/>
    <property type="match status" value="1"/>
</dbReference>
<dbReference type="InterPro" id="IPR009000">
    <property type="entry name" value="Transl_B-barrel_sf"/>
</dbReference>
<dbReference type="NCBIfam" id="NF009373">
    <property type="entry name" value="PRK12736.1"/>
    <property type="match status" value="1"/>
</dbReference>
<dbReference type="Gene3D" id="3.30.70.240">
    <property type="match status" value="1"/>
</dbReference>
<dbReference type="InterPro" id="IPR004540">
    <property type="entry name" value="Transl_elong_EFG/EF2"/>
</dbReference>
<feature type="domain" description="Tr-type G" evidence="14">
    <location>
        <begin position="788"/>
        <end position="979"/>
    </location>
</feature>
<dbReference type="CDD" id="cd16262">
    <property type="entry name" value="EFG_III"/>
    <property type="match status" value="1"/>
</dbReference>
<protein>
    <recommendedName>
        <fullName evidence="13">Elongation factor G, mitochondrial</fullName>
        <shortName evidence="13">EF-Gmt</shortName>
    </recommendedName>
    <alternativeName>
        <fullName evidence="13">Elongation factor G 1, mitochondrial</fullName>
        <shortName evidence="13">mEF-G 1</shortName>
    </alternativeName>
    <alternativeName>
        <fullName evidence="13">Elongation factor G1</fullName>
    </alternativeName>
</protein>
<dbReference type="InterPro" id="IPR023798">
    <property type="entry name" value="Ribosomal_uS7_dom"/>
</dbReference>
<evidence type="ECO:0000256" key="1">
    <source>
        <dbReference type="ARBA" id="ARBA00004496"/>
    </source>
</evidence>
<dbReference type="GO" id="GO:0005525">
    <property type="term" value="F:GTP binding"/>
    <property type="evidence" value="ECO:0007669"/>
    <property type="project" value="UniProtKB-UniRule"/>
</dbReference>
<evidence type="ECO:0000256" key="3">
    <source>
        <dbReference type="ARBA" id="ARBA00007151"/>
    </source>
</evidence>
<dbReference type="Gene3D" id="3.30.230.10">
    <property type="match status" value="1"/>
</dbReference>
<dbReference type="Gene3D" id="3.30.70.870">
    <property type="entry name" value="Elongation Factor G (Translational Gtpase), domain 3"/>
    <property type="match status" value="1"/>
</dbReference>
<dbReference type="AlphaFoldDB" id="A0A1A9VJV3"/>
<dbReference type="Pfam" id="PF03143">
    <property type="entry name" value="GTP_EFTU_D3"/>
    <property type="match status" value="1"/>
</dbReference>
<dbReference type="NCBIfam" id="NF009372">
    <property type="entry name" value="PRK12735.1"/>
    <property type="match status" value="1"/>
</dbReference>
<dbReference type="InterPro" id="IPR020568">
    <property type="entry name" value="Ribosomal_Su5_D2-typ_SF"/>
</dbReference>
<sequence>MKCGKKSTAEKIIYDALSLVEKKVGEGGLSIFETAVGNVTPSIEVRSRRIGGATYQVPVEVRQDRAISLALRWVAKATSAARKKSGKTTVDCLQSEILDAYNKRGVNCDMEIGISKYRNIGIMAHIDAGKTTTTERILFYTGKQNRIGEVHDGAASMDWMEQEKERGITITSAATTCFWNDHRVNIIDTPGHVDFTIEVERSLRVLDGAVAVFDGVAGVEPQSETVWRQADKYSVPRICFVNKMDRIGANFYRCVDMIKTKLGAAPLVIQLPIGSEKDFKGIIDLISMKAIIWQEETLGAKFSYEDIPSDLLDKAQEYRNFLLDAAAEMDDEAMNIYFESNDLPVDLLKKCVRNGTIKGKFVPVLCGSAFKNKGVQPLLDGVVDFLPSPIDVDVIVGTDPKDSEKKIEIKPSEKEKFVALAFKVMTDKFVGSLTFIRIYSGKLKSKSAVLNAGKNETEGIGRMLLMHANNREDISEAKVGDIVALVGLKRTITGDTLCSSDFPILLERMEFPEPVIEIAVEPKTTSDQEKLGVALNRLVAEDPSLRMSVNAESGQTILKGMGELHLEIIVDRMKREFNVEANVGAPQVAYRETITKSVEIDYIHKKQSGGAGQFAKVKIIFEPLEPGSGFQFESKIVGGAIPKEYIPGVQNGLELIKEGGMISGFPVIDFKATLIDGAFHEVDSSPLAFELAAKGAFKEMANKAGPKMLEPIMKVEIITPEEYMGDIMGDVNSRRGQVSSMETHNSSTIILAFVPLANMFGYINVLRSISQGRAQVIIMTAVVEAFGKPHVNVGTIGHVDHGKTTLTAAITKHYGNFVAYDQIDKAPEERKRGITIATAHVEYQTEKRHYAHVDCPGHADYVKNMIVGAAQMDAAILVVSGVDGPMPQTREHILLAKQVGVGYVVVYINKADVADADMIDLVEMEVRELLNKYGFPGDEVPVVVGSALKALEDDSSEYGKKSIDKLMEKLDEYVEVPPRPVDLPFLLPIEDVFSISGRGTVVTGRIEKGEIKTGEEIEIIGLKATQKTICTGVEMFKKLLDKGSAGLNVGILLRGTKREEVERGQVLAKPGTITPHRKFRAEVYILKKEEGGRHTPFFANYQPQFYLRTTDVTGSIKLLDGKEMVMPGDNVSVEVELQVPIAMDKGLRFAVREGGRTVGSGVVSEILE</sequence>
<dbReference type="InterPro" id="IPR004161">
    <property type="entry name" value="EFTu-like_2"/>
</dbReference>
<comment type="function">
    <text evidence="13">Mitochondrial GTPase that catalyzes the GTP-dependent ribosomal translocation step during translation elongation. During this step, the ribosome changes from the pre-translocational (PRE) to the post-translocational (POST) state as the newly formed A-site-bound peptidyl-tRNA and P-site-bound deacylated tRNA move to the P and E sites, respectively. Catalyzes the coordinated movement of the two tRNA molecules, the mRNA and conformational changes in the ribosome.</text>
</comment>
<dbReference type="NCBIfam" id="TIGR00484">
    <property type="entry name" value="EF-G"/>
    <property type="match status" value="1"/>
</dbReference>
<evidence type="ECO:0000256" key="8">
    <source>
        <dbReference type="ARBA" id="ARBA00022980"/>
    </source>
</evidence>
<dbReference type="InterPro" id="IPR014721">
    <property type="entry name" value="Ribsml_uS5_D2-typ_fold_subgr"/>
</dbReference>
<comment type="pathway">
    <text evidence="13">Protein biosynthesis; polypeptide chain elongation.</text>
</comment>
<feature type="domain" description="Tr-type G" evidence="14">
    <location>
        <begin position="115"/>
        <end position="390"/>
    </location>
</feature>
<evidence type="ECO:0000313" key="15">
    <source>
        <dbReference type="EnsemblMetazoa" id="GAUT039539-PA"/>
    </source>
</evidence>
<comment type="subcellular location">
    <subcellularLocation>
        <location evidence="1">Cytoplasm</location>
    </subcellularLocation>
    <subcellularLocation>
        <location evidence="13">Mitochondrion</location>
    </subcellularLocation>
</comment>
<dbReference type="SUPFAM" id="SSF47973">
    <property type="entry name" value="Ribosomal protein S7"/>
    <property type="match status" value="1"/>
</dbReference>
<dbReference type="FunFam" id="2.40.30.10:FF:000006">
    <property type="entry name" value="Elongation factor G"/>
    <property type="match status" value="1"/>
</dbReference>
<feature type="binding site" evidence="13">
    <location>
        <begin position="124"/>
        <end position="131"/>
    </location>
    <ligand>
        <name>GTP</name>
        <dbReference type="ChEBI" id="CHEBI:37565"/>
    </ligand>
</feature>
<dbReference type="PANTHER" id="PTHR43261:SF1">
    <property type="entry name" value="RIBOSOME-RELEASING FACTOR 2, MITOCHONDRIAL"/>
    <property type="match status" value="1"/>
</dbReference>
<dbReference type="EnsemblMetazoa" id="GAUT039539-RA">
    <property type="protein sequence ID" value="GAUT039539-PA"/>
    <property type="gene ID" value="GAUT039539"/>
</dbReference>
<dbReference type="InterPro" id="IPR041709">
    <property type="entry name" value="EF-Tu_GTP-bd"/>
</dbReference>
<dbReference type="InterPro" id="IPR005517">
    <property type="entry name" value="Transl_elong_EFG/EF2_IV"/>
</dbReference>
<keyword evidence="16" id="KW-1185">Reference proteome</keyword>
<evidence type="ECO:0000256" key="12">
    <source>
        <dbReference type="ARBA" id="ARBA00051990"/>
    </source>
</evidence>
<dbReference type="Pfam" id="PF00679">
    <property type="entry name" value="EFG_C"/>
    <property type="match status" value="1"/>
</dbReference>
<dbReference type="Proteomes" id="UP000078200">
    <property type="component" value="Unassembled WGS sequence"/>
</dbReference>
<keyword evidence="6 13" id="KW-0251">Elongation factor</keyword>
<dbReference type="PRINTS" id="PR00315">
    <property type="entry name" value="ELONGATNFCT"/>
</dbReference>
<dbReference type="CDD" id="cd03707">
    <property type="entry name" value="EFTU_III"/>
    <property type="match status" value="1"/>
</dbReference>
<dbReference type="CDD" id="cd01434">
    <property type="entry name" value="EFG_mtEFG1_IV"/>
    <property type="match status" value="1"/>
</dbReference>
<dbReference type="InterPro" id="IPR009001">
    <property type="entry name" value="Transl_elong_EF1A/Init_IF2_C"/>
</dbReference>
<dbReference type="CDD" id="cd01886">
    <property type="entry name" value="EF-G"/>
    <property type="match status" value="1"/>
</dbReference>
<dbReference type="FunFam" id="3.30.230.10:FF:000003">
    <property type="entry name" value="Elongation factor G"/>
    <property type="match status" value="1"/>
</dbReference>
<dbReference type="SUPFAM" id="SSF50465">
    <property type="entry name" value="EF-Tu/eEF-1alpha/eIF2-gamma C-terminal domain"/>
    <property type="match status" value="1"/>
</dbReference>
<dbReference type="SUPFAM" id="SSF54980">
    <property type="entry name" value="EF-G C-terminal domain-like"/>
    <property type="match status" value="2"/>
</dbReference>
<dbReference type="FunFam" id="3.40.50.300:FF:000029">
    <property type="entry name" value="Elongation factor G"/>
    <property type="match status" value="1"/>
</dbReference>
<dbReference type="PANTHER" id="PTHR43261">
    <property type="entry name" value="TRANSLATION ELONGATION FACTOR G-RELATED"/>
    <property type="match status" value="1"/>
</dbReference>
<dbReference type="GO" id="GO:1990904">
    <property type="term" value="C:ribonucleoprotein complex"/>
    <property type="evidence" value="ECO:0007669"/>
    <property type="project" value="UniProtKB-KW"/>
</dbReference>
<evidence type="ECO:0000256" key="4">
    <source>
        <dbReference type="ARBA" id="ARBA00007249"/>
    </source>
</evidence>
<comment type="similarity">
    <text evidence="13">Belongs to the GTP-binding elongation factor family. EF-G/EF-2 subfamily.</text>
</comment>
<evidence type="ECO:0000256" key="2">
    <source>
        <dbReference type="ARBA" id="ARBA00005870"/>
    </source>
</evidence>
<dbReference type="CDD" id="cd03697">
    <property type="entry name" value="EFTU_II"/>
    <property type="match status" value="1"/>
</dbReference>
<evidence type="ECO:0000256" key="13">
    <source>
        <dbReference type="HAMAP-Rule" id="MF_03061"/>
    </source>
</evidence>
<dbReference type="PROSITE" id="PS00301">
    <property type="entry name" value="G_TR_1"/>
    <property type="match status" value="2"/>
</dbReference>
<dbReference type="Pfam" id="PF00177">
    <property type="entry name" value="Ribosomal_S7"/>
    <property type="match status" value="1"/>
</dbReference>
<organism evidence="15 16">
    <name type="scientific">Glossina austeni</name>
    <name type="common">Savannah tsetse fly</name>
    <dbReference type="NCBI Taxonomy" id="7395"/>
    <lineage>
        <taxon>Eukaryota</taxon>
        <taxon>Metazoa</taxon>
        <taxon>Ecdysozoa</taxon>
        <taxon>Arthropoda</taxon>
        <taxon>Hexapoda</taxon>
        <taxon>Insecta</taxon>
        <taxon>Pterygota</taxon>
        <taxon>Neoptera</taxon>
        <taxon>Endopterygota</taxon>
        <taxon>Diptera</taxon>
        <taxon>Brachycera</taxon>
        <taxon>Muscomorpha</taxon>
        <taxon>Hippoboscoidea</taxon>
        <taxon>Glossinidae</taxon>
        <taxon>Glossina</taxon>
    </lineage>
</organism>
<dbReference type="GO" id="GO:0003746">
    <property type="term" value="F:translation elongation factor activity"/>
    <property type="evidence" value="ECO:0007669"/>
    <property type="project" value="UniProtKB-UniRule"/>
</dbReference>
<dbReference type="InterPro" id="IPR041095">
    <property type="entry name" value="EFG_II"/>
</dbReference>
<dbReference type="InterPro" id="IPR004541">
    <property type="entry name" value="Transl_elong_EFTu/EF1A_bac/org"/>
</dbReference>
<dbReference type="Gene3D" id="3.40.50.300">
    <property type="entry name" value="P-loop containing nucleotide triphosphate hydrolases"/>
    <property type="match status" value="2"/>
</dbReference>
<dbReference type="FunFam" id="2.40.30.10:FF:000001">
    <property type="entry name" value="Elongation factor Tu"/>
    <property type="match status" value="1"/>
</dbReference>